<dbReference type="SMART" id="SM00382">
    <property type="entry name" value="AAA"/>
    <property type="match status" value="1"/>
</dbReference>
<dbReference type="SUPFAM" id="SSF50331">
    <property type="entry name" value="MOP-like"/>
    <property type="match status" value="1"/>
</dbReference>
<evidence type="ECO:0000256" key="6">
    <source>
        <dbReference type="ARBA" id="ARBA00023136"/>
    </source>
</evidence>
<dbReference type="InterPro" id="IPR050093">
    <property type="entry name" value="ABC_SmlMolc_Importer"/>
</dbReference>
<dbReference type="GO" id="GO:0043190">
    <property type="term" value="C:ATP-binding cassette (ABC) transporter complex"/>
    <property type="evidence" value="ECO:0007669"/>
    <property type="project" value="InterPro"/>
</dbReference>
<dbReference type="EMBL" id="FWFO01000006">
    <property type="protein sequence ID" value="SLN71547.1"/>
    <property type="molecule type" value="Genomic_DNA"/>
</dbReference>
<dbReference type="InterPro" id="IPR008995">
    <property type="entry name" value="Mo/tungstate-bd_C_term_dom"/>
</dbReference>
<evidence type="ECO:0000256" key="2">
    <source>
        <dbReference type="ARBA" id="ARBA00022475"/>
    </source>
</evidence>
<dbReference type="InterPro" id="IPR003593">
    <property type="entry name" value="AAA+_ATPase"/>
</dbReference>
<dbReference type="PROSITE" id="PS50893">
    <property type="entry name" value="ABC_TRANSPORTER_2"/>
    <property type="match status" value="1"/>
</dbReference>
<comment type="catalytic activity">
    <reaction evidence="7">
        <text>ATP + H2O + polyamine-[polyamine-binding protein]Side 1 = ADP + phosphate + polyamineSide 2 + [polyamine-binding protein]Side 1.</text>
        <dbReference type="EC" id="7.6.2.11"/>
    </reaction>
</comment>
<comment type="function">
    <text evidence="7">Part of the ABC transporter complex PotABCD involved in spermidine/putrescine import. Responsible for energy coupling to the transport system.</text>
</comment>
<evidence type="ECO:0000256" key="3">
    <source>
        <dbReference type="ARBA" id="ARBA00022741"/>
    </source>
</evidence>
<dbReference type="InterPro" id="IPR013611">
    <property type="entry name" value="Transp-assoc_OB_typ2"/>
</dbReference>
<sequence>MQGSRVHFENVTKSFGETVALTDFNLDIAPGEFVTLLGASGSGKSTALNILAGFSDATSGEVFIHDRPLTGVAPEHRNVGMVFQNFALFPHKTVAENVAFPLRMRKVARNEIDRRVKAALEMVRLDAFAARKPAALSGGQRQRVALARAVVFEPPVLLMDECLSALDLKLREELQDEIRRIHREIGTTVLFVTHDQTEALTMSDRIAILEGGKIVQIDAPEVLYDRPRTRFVADFIGQSNMFDLSAVTDGKAAVADLGIEIPVSDPTAVAISIRPERLRVVLGDDTSGLSVFQGVVEDETFYGPVVAQTVRLPSGRQLEVRSQRSGHDRLPHTGEAITLGFDSADAAPLAAT</sequence>
<dbReference type="AlphaFoldDB" id="A0A1Y5TYX3"/>
<proteinExistence type="inferred from homology"/>
<dbReference type="InterPro" id="IPR003439">
    <property type="entry name" value="ABC_transporter-like_ATP-bd"/>
</dbReference>
<dbReference type="EC" id="7.6.2.11" evidence="7"/>
<comment type="similarity">
    <text evidence="7">Belongs to the ABC transporter superfamily. Spermidine/putrescine importer (TC 3.A.1.11.1) family.</text>
</comment>
<keyword evidence="6 7" id="KW-0472">Membrane</keyword>
<evidence type="ECO:0000256" key="7">
    <source>
        <dbReference type="RuleBase" id="RU364083"/>
    </source>
</evidence>
<feature type="domain" description="ABC transporter" evidence="8">
    <location>
        <begin position="6"/>
        <end position="236"/>
    </location>
</feature>
<dbReference type="Gene3D" id="3.40.50.300">
    <property type="entry name" value="P-loop containing nucleotide triphosphate hydrolases"/>
    <property type="match status" value="1"/>
</dbReference>
<dbReference type="PROSITE" id="PS00211">
    <property type="entry name" value="ABC_TRANSPORTER_1"/>
    <property type="match status" value="1"/>
</dbReference>
<dbReference type="RefSeq" id="WP_085797890.1">
    <property type="nucleotide sequence ID" value="NZ_FWFO01000006.1"/>
</dbReference>
<dbReference type="InterPro" id="IPR005893">
    <property type="entry name" value="PotA-like"/>
</dbReference>
<reference evidence="9 10" key="1">
    <citation type="submission" date="2017-03" db="EMBL/GenBank/DDBJ databases">
        <authorList>
            <person name="Afonso C.L."/>
            <person name="Miller P.J."/>
            <person name="Scott M.A."/>
            <person name="Spackman E."/>
            <person name="Goraichik I."/>
            <person name="Dimitrov K.M."/>
            <person name="Suarez D.L."/>
            <person name="Swayne D.E."/>
        </authorList>
    </citation>
    <scope>NUCLEOTIDE SEQUENCE [LARGE SCALE GENOMIC DNA]</scope>
    <source>
        <strain evidence="9 10">CECT 7639</strain>
    </source>
</reference>
<dbReference type="SUPFAM" id="SSF52540">
    <property type="entry name" value="P-loop containing nucleoside triphosphate hydrolases"/>
    <property type="match status" value="1"/>
</dbReference>
<dbReference type="GO" id="GO:0005524">
    <property type="term" value="F:ATP binding"/>
    <property type="evidence" value="ECO:0007669"/>
    <property type="project" value="UniProtKB-KW"/>
</dbReference>
<protein>
    <recommendedName>
        <fullName evidence="7">Spermidine/putrescine import ATP-binding protein PotA</fullName>
        <ecNumber evidence="7">7.6.2.11</ecNumber>
    </recommendedName>
</protein>
<evidence type="ECO:0000313" key="10">
    <source>
        <dbReference type="Proteomes" id="UP000193077"/>
    </source>
</evidence>
<dbReference type="FunFam" id="3.40.50.300:FF:000042">
    <property type="entry name" value="Maltose/maltodextrin ABC transporter, ATP-binding protein"/>
    <property type="match status" value="1"/>
</dbReference>
<organism evidence="9 10">
    <name type="scientific">Falsiruegeria litorea R37</name>
    <dbReference type="NCBI Taxonomy" id="1200284"/>
    <lineage>
        <taxon>Bacteria</taxon>
        <taxon>Pseudomonadati</taxon>
        <taxon>Pseudomonadota</taxon>
        <taxon>Alphaproteobacteria</taxon>
        <taxon>Rhodobacterales</taxon>
        <taxon>Roseobacteraceae</taxon>
        <taxon>Falsiruegeria</taxon>
    </lineage>
</organism>
<gene>
    <name evidence="9" type="primary">potA_4</name>
    <name evidence="7" type="synonym">potA</name>
    <name evidence="9" type="ORF">TRL7639_04249</name>
</gene>
<dbReference type="Proteomes" id="UP000193077">
    <property type="component" value="Unassembled WGS sequence"/>
</dbReference>
<dbReference type="Gene3D" id="2.40.50.100">
    <property type="match status" value="1"/>
</dbReference>
<dbReference type="OrthoDB" id="9802264at2"/>
<comment type="subunit">
    <text evidence="7">The complex is composed of two ATP-binding proteins (PotA), two transmembrane proteins (PotB and PotC) and a solute-binding protein (PotD).</text>
</comment>
<dbReference type="InterPro" id="IPR017871">
    <property type="entry name" value="ABC_transporter-like_CS"/>
</dbReference>
<dbReference type="PANTHER" id="PTHR42781">
    <property type="entry name" value="SPERMIDINE/PUTRESCINE IMPORT ATP-BINDING PROTEIN POTA"/>
    <property type="match status" value="1"/>
</dbReference>
<keyword evidence="4 7" id="KW-0067">ATP-binding</keyword>
<accession>A0A1Y5TYX3</accession>
<name>A0A1Y5TYX3_9RHOB</name>
<keyword evidence="3 7" id="KW-0547">Nucleotide-binding</keyword>
<dbReference type="Pfam" id="PF00005">
    <property type="entry name" value="ABC_tran"/>
    <property type="match status" value="1"/>
</dbReference>
<keyword evidence="2 7" id="KW-1003">Cell membrane</keyword>
<dbReference type="Pfam" id="PF08402">
    <property type="entry name" value="TOBE_2"/>
    <property type="match status" value="1"/>
</dbReference>
<dbReference type="GO" id="GO:0015417">
    <property type="term" value="F:ABC-type polyamine transporter activity"/>
    <property type="evidence" value="ECO:0007669"/>
    <property type="project" value="UniProtKB-EC"/>
</dbReference>
<keyword evidence="9" id="KW-0378">Hydrolase</keyword>
<evidence type="ECO:0000256" key="4">
    <source>
        <dbReference type="ARBA" id="ARBA00022840"/>
    </source>
</evidence>
<evidence type="ECO:0000259" key="8">
    <source>
        <dbReference type="PROSITE" id="PS50893"/>
    </source>
</evidence>
<dbReference type="PANTHER" id="PTHR42781:SF4">
    <property type="entry name" value="SPERMIDINE_PUTRESCINE IMPORT ATP-BINDING PROTEIN POTA"/>
    <property type="match status" value="1"/>
</dbReference>
<keyword evidence="10" id="KW-1185">Reference proteome</keyword>
<evidence type="ECO:0000256" key="1">
    <source>
        <dbReference type="ARBA" id="ARBA00022448"/>
    </source>
</evidence>
<keyword evidence="1 7" id="KW-0813">Transport</keyword>
<evidence type="ECO:0000313" key="9">
    <source>
        <dbReference type="EMBL" id="SLN71547.1"/>
    </source>
</evidence>
<dbReference type="GO" id="GO:0016887">
    <property type="term" value="F:ATP hydrolysis activity"/>
    <property type="evidence" value="ECO:0007669"/>
    <property type="project" value="InterPro"/>
</dbReference>
<evidence type="ECO:0000256" key="5">
    <source>
        <dbReference type="ARBA" id="ARBA00022967"/>
    </source>
</evidence>
<dbReference type="NCBIfam" id="TIGR01187">
    <property type="entry name" value="potA"/>
    <property type="match status" value="1"/>
</dbReference>
<dbReference type="InterPro" id="IPR027417">
    <property type="entry name" value="P-loop_NTPase"/>
</dbReference>
<keyword evidence="5 7" id="KW-1278">Translocase</keyword>